<dbReference type="InterPro" id="IPR002509">
    <property type="entry name" value="NODB_dom"/>
</dbReference>
<keyword evidence="1" id="KW-0479">Metal-binding</keyword>
<name>A0ABW6V786_MICFU</name>
<dbReference type="EC" id="3.-.-.-" evidence="4"/>
<dbReference type="RefSeq" id="WP_387343405.1">
    <property type="nucleotide sequence ID" value="NZ_JBIAXI010000011.1"/>
</dbReference>
<dbReference type="SUPFAM" id="SSF88713">
    <property type="entry name" value="Glycoside hydrolase/deacetylase"/>
    <property type="match status" value="1"/>
</dbReference>
<dbReference type="Pfam" id="PF01522">
    <property type="entry name" value="Polysacc_deac_1"/>
    <property type="match status" value="1"/>
</dbReference>
<feature type="domain" description="NodB homology" evidence="3">
    <location>
        <begin position="7"/>
        <end position="183"/>
    </location>
</feature>
<evidence type="ECO:0000313" key="5">
    <source>
        <dbReference type="Proteomes" id="UP001602119"/>
    </source>
</evidence>
<dbReference type="InterPro" id="IPR050248">
    <property type="entry name" value="Polysacc_deacetylase_ArnD"/>
</dbReference>
<reference evidence="4 5" key="1">
    <citation type="submission" date="2024-10" db="EMBL/GenBank/DDBJ databases">
        <title>The Natural Products Discovery Center: Release of the First 8490 Sequenced Strains for Exploring Actinobacteria Biosynthetic Diversity.</title>
        <authorList>
            <person name="Kalkreuter E."/>
            <person name="Kautsar S.A."/>
            <person name="Yang D."/>
            <person name="Bader C.D."/>
            <person name="Teijaro C.N."/>
            <person name="Fluegel L."/>
            <person name="Davis C.M."/>
            <person name="Simpson J.R."/>
            <person name="Lauterbach L."/>
            <person name="Steele A.D."/>
            <person name="Gui C."/>
            <person name="Meng S."/>
            <person name="Li G."/>
            <person name="Viehrig K."/>
            <person name="Ye F."/>
            <person name="Su P."/>
            <person name="Kiefer A.F."/>
            <person name="Nichols A."/>
            <person name="Cepeda A.J."/>
            <person name="Yan W."/>
            <person name="Fan B."/>
            <person name="Jiang Y."/>
            <person name="Adhikari A."/>
            <person name="Zheng C.-J."/>
            <person name="Schuster L."/>
            <person name="Cowan T.M."/>
            <person name="Smanski M.J."/>
            <person name="Chevrette M.G."/>
            <person name="De Carvalho L.P.S."/>
            <person name="Shen B."/>
        </authorList>
    </citation>
    <scope>NUCLEOTIDE SEQUENCE [LARGE SCALE GENOMIC DNA]</scope>
    <source>
        <strain evidence="4 5">NPDC001281</strain>
    </source>
</reference>
<comment type="caution">
    <text evidence="4">The sequence shown here is derived from an EMBL/GenBank/DDBJ whole genome shotgun (WGS) entry which is preliminary data.</text>
</comment>
<evidence type="ECO:0000256" key="2">
    <source>
        <dbReference type="ARBA" id="ARBA00022801"/>
    </source>
</evidence>
<dbReference type="Gene3D" id="3.20.20.370">
    <property type="entry name" value="Glycoside hydrolase/deacetylase"/>
    <property type="match status" value="1"/>
</dbReference>
<dbReference type="PROSITE" id="PS51677">
    <property type="entry name" value="NODB"/>
    <property type="match status" value="1"/>
</dbReference>
<gene>
    <name evidence="4" type="ORF">ACFY05_20225</name>
</gene>
<dbReference type="Proteomes" id="UP001602119">
    <property type="component" value="Unassembled WGS sequence"/>
</dbReference>
<keyword evidence="2 4" id="KW-0378">Hydrolase</keyword>
<proteinExistence type="predicted"/>
<dbReference type="CDD" id="cd10917">
    <property type="entry name" value="CE4_NodB_like_6s_7s"/>
    <property type="match status" value="1"/>
</dbReference>
<protein>
    <submittedName>
        <fullName evidence="4">Polysaccharide deacetylase family protein</fullName>
        <ecNumber evidence="4">3.-.-.-</ecNumber>
    </submittedName>
</protein>
<dbReference type="GO" id="GO:0016787">
    <property type="term" value="F:hydrolase activity"/>
    <property type="evidence" value="ECO:0007669"/>
    <property type="project" value="UniProtKB-KW"/>
</dbReference>
<sequence length="201" mass="22652">MSCAHTKCVALTFDDGPGNYTSHVLDVLAKHHARATFFLVGEMIHKEDGPVLRRMVADGHELGNHTWDHRDLTALSDAALKREIVKTERLVKEVTGVRMHALRPPYGATDRRVADEARRLGLGQVLWAVDTLDWRDRVPKLVVRRSTAAKPGQIVLMHDIHKTTVKALPRLLSVFDKKGFTYVTVSELFGDLKPGKRYSNR</sequence>
<dbReference type="PANTHER" id="PTHR10587:SF133">
    <property type="entry name" value="CHITIN DEACETYLASE 1-RELATED"/>
    <property type="match status" value="1"/>
</dbReference>
<accession>A0ABW6V786</accession>
<evidence type="ECO:0000259" key="3">
    <source>
        <dbReference type="PROSITE" id="PS51677"/>
    </source>
</evidence>
<dbReference type="InterPro" id="IPR011330">
    <property type="entry name" value="Glyco_hydro/deAcase_b/a-brl"/>
</dbReference>
<evidence type="ECO:0000313" key="4">
    <source>
        <dbReference type="EMBL" id="MFF4775182.1"/>
    </source>
</evidence>
<dbReference type="PANTHER" id="PTHR10587">
    <property type="entry name" value="GLYCOSYL TRANSFERASE-RELATED"/>
    <property type="match status" value="1"/>
</dbReference>
<evidence type="ECO:0000256" key="1">
    <source>
        <dbReference type="ARBA" id="ARBA00022723"/>
    </source>
</evidence>
<keyword evidence="5" id="KW-1185">Reference proteome</keyword>
<organism evidence="4 5">
    <name type="scientific">Microtetraspora fusca</name>
    <dbReference type="NCBI Taxonomy" id="1997"/>
    <lineage>
        <taxon>Bacteria</taxon>
        <taxon>Bacillati</taxon>
        <taxon>Actinomycetota</taxon>
        <taxon>Actinomycetes</taxon>
        <taxon>Streptosporangiales</taxon>
        <taxon>Streptosporangiaceae</taxon>
        <taxon>Microtetraspora</taxon>
    </lineage>
</organism>
<dbReference type="EMBL" id="JBIAXI010000011">
    <property type="protein sequence ID" value="MFF4775182.1"/>
    <property type="molecule type" value="Genomic_DNA"/>
</dbReference>